<dbReference type="Proteomes" id="UP000236641">
    <property type="component" value="Unassembled WGS sequence"/>
</dbReference>
<proteinExistence type="predicted"/>
<name>A0A2K1DW34_9FLAO</name>
<evidence type="ECO:0000313" key="3">
    <source>
        <dbReference type="Proteomes" id="UP000236641"/>
    </source>
</evidence>
<dbReference type="OrthoDB" id="1139505at2"/>
<feature type="transmembrane region" description="Helical" evidence="1">
    <location>
        <begin position="68"/>
        <end position="91"/>
    </location>
</feature>
<keyword evidence="3" id="KW-1185">Reference proteome</keyword>
<keyword evidence="1" id="KW-0472">Membrane</keyword>
<sequence>MGVFKAKKNKKFSYTPRHYKGEGNPYEIKHKFDDFRTTVGNNGGLKNKFVSAWDDYRNNADENANRRVLIIVSILVLIFLFIIGFDLSIFFPKS</sequence>
<gene>
    <name evidence="2" type="ORF">C1T31_13030</name>
</gene>
<accession>A0A2K1DW34</accession>
<protein>
    <submittedName>
        <fullName evidence="2">Riboflavin synthase subunit beta</fullName>
    </submittedName>
</protein>
<keyword evidence="1" id="KW-1133">Transmembrane helix</keyword>
<evidence type="ECO:0000256" key="1">
    <source>
        <dbReference type="SAM" id="Phobius"/>
    </source>
</evidence>
<comment type="caution">
    <text evidence="2">The sequence shown here is derived from an EMBL/GenBank/DDBJ whole genome shotgun (WGS) entry which is preliminary data.</text>
</comment>
<dbReference type="EMBL" id="POWF01000010">
    <property type="protein sequence ID" value="PNQ72242.1"/>
    <property type="molecule type" value="Genomic_DNA"/>
</dbReference>
<dbReference type="RefSeq" id="WP_103052953.1">
    <property type="nucleotide sequence ID" value="NZ_POWF01000010.1"/>
</dbReference>
<evidence type="ECO:0000313" key="2">
    <source>
        <dbReference type="EMBL" id="PNQ72242.1"/>
    </source>
</evidence>
<organism evidence="2 3">
    <name type="scientific">Hanstruepera neustonica</name>
    <dbReference type="NCBI Taxonomy" id="1445657"/>
    <lineage>
        <taxon>Bacteria</taxon>
        <taxon>Pseudomonadati</taxon>
        <taxon>Bacteroidota</taxon>
        <taxon>Flavobacteriia</taxon>
        <taxon>Flavobacteriales</taxon>
        <taxon>Flavobacteriaceae</taxon>
        <taxon>Hanstruepera</taxon>
    </lineage>
</organism>
<reference evidence="2 3" key="1">
    <citation type="submission" date="2018-01" db="EMBL/GenBank/DDBJ databases">
        <title>The draft genome of Hanstruepera neustonica JCM19743.</title>
        <authorList>
            <person name="He R.-H."/>
            <person name="Du Z.-J."/>
        </authorList>
    </citation>
    <scope>NUCLEOTIDE SEQUENCE [LARGE SCALE GENOMIC DNA]</scope>
    <source>
        <strain evidence="2 3">JCM19743</strain>
    </source>
</reference>
<dbReference type="AlphaFoldDB" id="A0A2K1DW34"/>
<keyword evidence="1" id="KW-0812">Transmembrane</keyword>